<feature type="transmembrane region" description="Helical" evidence="8">
    <location>
        <begin position="120"/>
        <end position="140"/>
    </location>
</feature>
<evidence type="ECO:0000256" key="1">
    <source>
        <dbReference type="ARBA" id="ARBA00004651"/>
    </source>
</evidence>
<evidence type="ECO:0000313" key="9">
    <source>
        <dbReference type="EMBL" id="GLR25473.1"/>
    </source>
</evidence>
<feature type="transmembrane region" description="Helical" evidence="8">
    <location>
        <begin position="268"/>
        <end position="290"/>
    </location>
</feature>
<feature type="transmembrane region" description="Helical" evidence="8">
    <location>
        <begin position="239"/>
        <end position="256"/>
    </location>
</feature>
<name>A0ABQ5YLN8_9BURK</name>
<feature type="transmembrane region" description="Helical" evidence="8">
    <location>
        <begin position="91"/>
        <end position="114"/>
    </location>
</feature>
<dbReference type="PANTHER" id="PTHR36838:SF1">
    <property type="entry name" value="SLR1864 PROTEIN"/>
    <property type="match status" value="1"/>
</dbReference>
<dbReference type="PANTHER" id="PTHR36838">
    <property type="entry name" value="AUXIN EFFLUX CARRIER FAMILY PROTEIN"/>
    <property type="match status" value="1"/>
</dbReference>
<evidence type="ECO:0000313" key="10">
    <source>
        <dbReference type="Proteomes" id="UP001156664"/>
    </source>
</evidence>
<reference evidence="10" key="1">
    <citation type="journal article" date="2019" name="Int. J. Syst. Evol. Microbiol.">
        <title>The Global Catalogue of Microorganisms (GCM) 10K type strain sequencing project: providing services to taxonomists for standard genome sequencing and annotation.</title>
        <authorList>
            <consortium name="The Broad Institute Genomics Platform"/>
            <consortium name="The Broad Institute Genome Sequencing Center for Infectious Disease"/>
            <person name="Wu L."/>
            <person name="Ma J."/>
        </authorList>
    </citation>
    <scope>NUCLEOTIDE SEQUENCE [LARGE SCALE GENOMIC DNA]</scope>
    <source>
        <strain evidence="10">NBRC 105857</strain>
    </source>
</reference>
<comment type="similarity">
    <text evidence="2">Belongs to the auxin efflux carrier (TC 2.A.69) family.</text>
</comment>
<dbReference type="InterPro" id="IPR004776">
    <property type="entry name" value="Mem_transp_PIN-like"/>
</dbReference>
<keyword evidence="4" id="KW-1003">Cell membrane</keyword>
<keyword evidence="7 8" id="KW-0472">Membrane</keyword>
<keyword evidence="5 8" id="KW-0812">Transmembrane</keyword>
<dbReference type="Pfam" id="PF03547">
    <property type="entry name" value="Mem_trans"/>
    <property type="match status" value="2"/>
</dbReference>
<feature type="transmembrane region" description="Helical" evidence="8">
    <location>
        <begin position="175"/>
        <end position="196"/>
    </location>
</feature>
<dbReference type="EMBL" id="BSOJ01000006">
    <property type="protein sequence ID" value="GLR25473.1"/>
    <property type="molecule type" value="Genomic_DNA"/>
</dbReference>
<keyword evidence="10" id="KW-1185">Reference proteome</keyword>
<keyword evidence="6 8" id="KW-1133">Transmembrane helix</keyword>
<feature type="transmembrane region" description="Helical" evidence="8">
    <location>
        <begin position="57"/>
        <end position="79"/>
    </location>
</feature>
<dbReference type="Proteomes" id="UP001156664">
    <property type="component" value="Unassembled WGS sequence"/>
</dbReference>
<evidence type="ECO:0000256" key="4">
    <source>
        <dbReference type="ARBA" id="ARBA00022475"/>
    </source>
</evidence>
<comment type="subcellular location">
    <subcellularLocation>
        <location evidence="1">Cell membrane</location>
        <topology evidence="1">Multi-pass membrane protein</topology>
    </subcellularLocation>
</comment>
<evidence type="ECO:0000256" key="5">
    <source>
        <dbReference type="ARBA" id="ARBA00022692"/>
    </source>
</evidence>
<feature type="transmembrane region" description="Helical" evidence="8">
    <location>
        <begin position="208"/>
        <end position="227"/>
    </location>
</feature>
<feature type="transmembrane region" description="Helical" evidence="8">
    <location>
        <begin position="152"/>
        <end position="169"/>
    </location>
</feature>
<keyword evidence="3" id="KW-0813">Transport</keyword>
<dbReference type="RefSeq" id="WP_284279824.1">
    <property type="nucleotide sequence ID" value="NZ_BSOJ01000006.1"/>
</dbReference>
<feature type="transmembrane region" description="Helical" evidence="8">
    <location>
        <begin position="6"/>
        <end position="23"/>
    </location>
</feature>
<gene>
    <name evidence="9" type="ORF">GCM10007875_05610</name>
</gene>
<organism evidence="9 10">
    <name type="scientific">Limnobacter litoralis</name>
    <dbReference type="NCBI Taxonomy" id="481366"/>
    <lineage>
        <taxon>Bacteria</taxon>
        <taxon>Pseudomonadati</taxon>
        <taxon>Pseudomonadota</taxon>
        <taxon>Betaproteobacteria</taxon>
        <taxon>Burkholderiales</taxon>
        <taxon>Burkholderiaceae</taxon>
        <taxon>Limnobacter</taxon>
    </lineage>
</organism>
<comment type="caution">
    <text evidence="9">The sequence shown here is derived from an EMBL/GenBank/DDBJ whole genome shotgun (WGS) entry which is preliminary data.</text>
</comment>
<dbReference type="Gene3D" id="1.20.1530.20">
    <property type="match status" value="1"/>
</dbReference>
<dbReference type="InterPro" id="IPR038770">
    <property type="entry name" value="Na+/solute_symporter_sf"/>
</dbReference>
<accession>A0ABQ5YLN8</accession>
<evidence type="ECO:0000256" key="2">
    <source>
        <dbReference type="ARBA" id="ARBA00010145"/>
    </source>
</evidence>
<evidence type="ECO:0000256" key="3">
    <source>
        <dbReference type="ARBA" id="ARBA00022448"/>
    </source>
</evidence>
<sequence>MFARIVSIIFPIFAIVALGYLYGRYKRPDMRFANQLNMDVFVPALVFSAMASKSFDLHAYGMLAVGAVVIVLGSGLLAYPVARWLRIDPKVFVPPMMFTNSGNMGLPLAVLAFGEQALPAAVMLFMAENTLHYALGTWALDKQAKVTRLWREPVIFAAIVGLLFSVLQMEVWPPLLYAIKMTGDISIPLLLFSLGVRLTQSDFSDFRLGVIGGVVCAVSGLLLAWPLTYLLPLSPEHKAMLIVFGSLPPAVLNYVFSEKYQVEPHRVASLVMVGNLMSLVFIPLALFLVLKQ</sequence>
<proteinExistence type="inferred from homology"/>
<evidence type="ECO:0000256" key="8">
    <source>
        <dbReference type="SAM" id="Phobius"/>
    </source>
</evidence>
<evidence type="ECO:0000256" key="6">
    <source>
        <dbReference type="ARBA" id="ARBA00022989"/>
    </source>
</evidence>
<evidence type="ECO:0000256" key="7">
    <source>
        <dbReference type="ARBA" id="ARBA00023136"/>
    </source>
</evidence>
<protein>
    <submittedName>
        <fullName evidence="9">Membrane protein</fullName>
    </submittedName>
</protein>